<evidence type="ECO:0000256" key="2">
    <source>
        <dbReference type="ARBA" id="ARBA00009260"/>
    </source>
</evidence>
<protein>
    <submittedName>
        <fullName evidence="9">Replication endonuclease</fullName>
    </submittedName>
</protein>
<evidence type="ECO:0000256" key="7">
    <source>
        <dbReference type="SAM" id="MobiDB-lite"/>
    </source>
</evidence>
<comment type="caution">
    <text evidence="9">The sequence shown here is derived from an EMBL/GenBank/DDBJ whole genome shotgun (WGS) entry which is preliminary data.</text>
</comment>
<comment type="function">
    <text evidence="1">Possible endonuclease which induces a single-strand cut and initiates DNA replication.</text>
</comment>
<evidence type="ECO:0000259" key="8">
    <source>
        <dbReference type="Pfam" id="PF05840"/>
    </source>
</evidence>
<keyword evidence="6" id="KW-0378">Hydrolase</keyword>
<reference evidence="9 10" key="1">
    <citation type="submission" date="2018-09" db="EMBL/GenBank/DDBJ databases">
        <authorList>
            <person name="Le Fleche-Mateos A."/>
        </authorList>
    </citation>
    <scope>NUCLEOTIDE SEQUENCE [LARGE SCALE GENOMIC DNA]</scope>
    <source>
        <strain evidence="9 10">DSM 30078</strain>
    </source>
</reference>
<evidence type="ECO:0000313" key="10">
    <source>
        <dbReference type="Proteomes" id="UP000284119"/>
    </source>
</evidence>
<evidence type="ECO:0000256" key="1">
    <source>
        <dbReference type="ARBA" id="ARBA00003293"/>
    </source>
</evidence>
<keyword evidence="10" id="KW-1185">Reference proteome</keyword>
<comment type="similarity">
    <text evidence="2">Belongs to the phage GPA family.</text>
</comment>
<sequence>MLTSRFNPPTGTPDVWAFPWNKPLSPIVPQERPRPLTRDEYHQGQAVLIRVKSLSKDLREIFTGRYAHLLRTQGIIAAYKYLIYTLGRSILPRVDAVNSAHTMNADASMRFMSEADTYHGLPSMTDKPLRRFAQDIARQLKDIYEDRCEQLLTQYHGDNAILFDRDTQCELYGEIAGMAQAFNVRPMHWTRYLKDKLDTVSAIAGLSRLVNPEWWLSQLKGQRTRWRESLLIAIGKVNRDASPYASKQAIREVRARRLSNLDYLKSCDLENVETGERISLIDKVMASISNPEIRRMELMSTIAGTEKYAAANGDVGMFLTITTPSKYHPTRIVGKSDKKRVQRNHAWDKEAYTPKDAQRYLCGIWSKMRTAFKDSGLSVYGMRVVEPHHDATPHWHMMLFTKPAMRQPVIDIMRKYAMKEDGDERGAAKNRFDCKHLNRGGAAGYIAKYIAKNIDGYALEGERDHETGELLTDSSAAVTAWAATWRIPQFHPIGLPTMGSYRECRRIRSISLTETFDEEVEAVRAAADAGDFMAYIEAQGGANVPREDQTVRVARRVAAELNAYDEEVKKVVGIFAPHLGDSRVYETRTTQWRIVSSAVDVEVLTSKSAHGAPRSPVNNCGLGGNKTAANGRDNPAGSVTTASTSDDLRVIDWTDTAAVKAIVARIREETPRISKAQRSFDPTKRRVAAPSARLTPQERDRLPQIQHELLKHGIRPEKWELEALVRGAKITFGDVEIQYPPLQDWAEFYGNDN</sequence>
<organism evidence="9 10">
    <name type="scientific">Rahnella inusitata</name>
    <dbReference type="NCBI Taxonomy" id="58169"/>
    <lineage>
        <taxon>Bacteria</taxon>
        <taxon>Pseudomonadati</taxon>
        <taxon>Pseudomonadota</taxon>
        <taxon>Gammaproteobacteria</taxon>
        <taxon>Enterobacterales</taxon>
        <taxon>Yersiniaceae</taxon>
        <taxon>Rahnella</taxon>
    </lineage>
</organism>
<evidence type="ECO:0000313" key="9">
    <source>
        <dbReference type="EMBL" id="RJT16060.1"/>
    </source>
</evidence>
<feature type="domain" description="Replication gene A protein-like" evidence="8">
    <location>
        <begin position="130"/>
        <end position="457"/>
    </location>
</feature>
<evidence type="ECO:0000256" key="5">
    <source>
        <dbReference type="ARBA" id="ARBA00022759"/>
    </source>
</evidence>
<keyword evidence="4" id="KW-0540">Nuclease</keyword>
<feature type="region of interest" description="Disordered" evidence="7">
    <location>
        <begin position="674"/>
        <end position="696"/>
    </location>
</feature>
<keyword evidence="5 9" id="KW-0255">Endonuclease</keyword>
<evidence type="ECO:0000256" key="6">
    <source>
        <dbReference type="ARBA" id="ARBA00022801"/>
    </source>
</evidence>
<dbReference type="RefSeq" id="WP_112168810.1">
    <property type="nucleotide sequence ID" value="NZ_JYDE01000037.1"/>
</dbReference>
<gene>
    <name evidence="9" type="ORF">D5396_02800</name>
</gene>
<dbReference type="GO" id="GO:0004519">
    <property type="term" value="F:endonuclease activity"/>
    <property type="evidence" value="ECO:0007669"/>
    <property type="project" value="UniProtKB-KW"/>
</dbReference>
<dbReference type="EMBL" id="RAHG01000001">
    <property type="protein sequence ID" value="RJT16060.1"/>
    <property type="molecule type" value="Genomic_DNA"/>
</dbReference>
<dbReference type="Proteomes" id="UP000284119">
    <property type="component" value="Unassembled WGS sequence"/>
</dbReference>
<dbReference type="InterPro" id="IPR008766">
    <property type="entry name" value="Replication_gene_A-like"/>
</dbReference>
<accession>A0ABX9P6G1</accession>
<dbReference type="Pfam" id="PF05840">
    <property type="entry name" value="Phage_GPA"/>
    <property type="match status" value="1"/>
</dbReference>
<proteinExistence type="inferred from homology"/>
<keyword evidence="3" id="KW-0235">DNA replication</keyword>
<evidence type="ECO:0000256" key="4">
    <source>
        <dbReference type="ARBA" id="ARBA00022722"/>
    </source>
</evidence>
<evidence type="ECO:0000256" key="3">
    <source>
        <dbReference type="ARBA" id="ARBA00022705"/>
    </source>
</evidence>
<name>A0ABX9P6G1_9GAMM</name>